<protein>
    <submittedName>
        <fullName evidence="2">DUF1236 domain-containing protein</fullName>
    </submittedName>
</protein>
<organism evidence="2 3">
    <name type="scientific">Hyphomicrobium album</name>
    <dbReference type="NCBI Taxonomy" id="2665159"/>
    <lineage>
        <taxon>Bacteria</taxon>
        <taxon>Pseudomonadati</taxon>
        <taxon>Pseudomonadota</taxon>
        <taxon>Alphaproteobacteria</taxon>
        <taxon>Hyphomicrobiales</taxon>
        <taxon>Hyphomicrobiaceae</taxon>
        <taxon>Hyphomicrobium</taxon>
    </lineage>
</organism>
<feature type="compositionally biased region" description="Basic and acidic residues" evidence="1">
    <location>
        <begin position="148"/>
        <end position="169"/>
    </location>
</feature>
<reference evidence="2 3" key="1">
    <citation type="submission" date="2019-11" db="EMBL/GenBank/DDBJ databases">
        <title>Identification of a novel strain.</title>
        <authorList>
            <person name="Xu Q."/>
            <person name="Wang G."/>
        </authorList>
    </citation>
    <scope>NUCLEOTIDE SEQUENCE [LARGE SCALE GENOMIC DNA]</scope>
    <source>
        <strain evidence="3">xq</strain>
    </source>
</reference>
<feature type="region of interest" description="Disordered" evidence="1">
    <location>
        <begin position="1"/>
        <end position="169"/>
    </location>
</feature>
<dbReference type="RefSeq" id="WP_154740654.1">
    <property type="nucleotide sequence ID" value="NZ_WMBQ01000002.1"/>
</dbReference>
<name>A0A6I3KKC4_9HYPH</name>
<gene>
    <name evidence="2" type="ORF">GIW81_17845</name>
</gene>
<dbReference type="Proteomes" id="UP000440694">
    <property type="component" value="Unassembled WGS sequence"/>
</dbReference>
<dbReference type="InterPro" id="IPR009642">
    <property type="entry name" value="DUF1236"/>
</dbReference>
<sequence length="341" mass="36031">MEGPAGPGGGAPSGGPEGGGGGGSDGGGPALTGPEGPGTGGSDAGGPGLGDAPRAAREAQPEREAPQPDAKSDRADRSDSGARKAVEDAGDGARKTRKSADEADRARAKDTAERKEAADQKATDNAKKAQGETTDKEAPRADTAGSAKPERAKQVELSGEKRDRVQTALRDKPDVKHRTDVHIDISIGRRLPRDWDFAPVPIAVIEIVPEYRDYVYVWVEEEYLICDPVTYEVVAVIPAREQGYAAASRSGGPSGKCSTRIELSANERELILDLVRSGREVDVSDLEIGWSVPSEIALERFPEPVLAEAAELSACRYFVADDQLAIVDPDEDKVVLLIDKS</sequence>
<feature type="compositionally biased region" description="Basic and acidic residues" evidence="1">
    <location>
        <begin position="54"/>
        <end position="140"/>
    </location>
</feature>
<dbReference type="Pfam" id="PF06823">
    <property type="entry name" value="DUF1236"/>
    <property type="match status" value="1"/>
</dbReference>
<dbReference type="EMBL" id="WMBQ01000002">
    <property type="protein sequence ID" value="MTD96205.1"/>
    <property type="molecule type" value="Genomic_DNA"/>
</dbReference>
<feature type="compositionally biased region" description="Gly residues" evidence="1">
    <location>
        <begin position="1"/>
        <end position="49"/>
    </location>
</feature>
<comment type="caution">
    <text evidence="2">The sequence shown here is derived from an EMBL/GenBank/DDBJ whole genome shotgun (WGS) entry which is preliminary data.</text>
</comment>
<evidence type="ECO:0000313" key="2">
    <source>
        <dbReference type="EMBL" id="MTD96205.1"/>
    </source>
</evidence>
<keyword evidence="3" id="KW-1185">Reference proteome</keyword>
<dbReference type="AlphaFoldDB" id="A0A6I3KKC4"/>
<evidence type="ECO:0000313" key="3">
    <source>
        <dbReference type="Proteomes" id="UP000440694"/>
    </source>
</evidence>
<proteinExistence type="predicted"/>
<evidence type="ECO:0000256" key="1">
    <source>
        <dbReference type="SAM" id="MobiDB-lite"/>
    </source>
</evidence>
<accession>A0A6I3KKC4</accession>